<feature type="compositionally biased region" description="Low complexity" evidence="2">
    <location>
        <begin position="128"/>
        <end position="144"/>
    </location>
</feature>
<feature type="coiled-coil region" evidence="1">
    <location>
        <begin position="234"/>
        <end position="261"/>
    </location>
</feature>
<evidence type="ECO:0000256" key="1">
    <source>
        <dbReference type="SAM" id="Coils"/>
    </source>
</evidence>
<keyword evidence="1" id="KW-0175">Coiled coil</keyword>
<organism evidence="3 4">
    <name type="scientific">Dactylellina haptotyla (strain CBS 200.50)</name>
    <name type="common">Nematode-trapping fungus</name>
    <name type="synonym">Monacrosporium haptotylum</name>
    <dbReference type="NCBI Taxonomy" id="1284197"/>
    <lineage>
        <taxon>Eukaryota</taxon>
        <taxon>Fungi</taxon>
        <taxon>Dikarya</taxon>
        <taxon>Ascomycota</taxon>
        <taxon>Pezizomycotina</taxon>
        <taxon>Orbiliomycetes</taxon>
        <taxon>Orbiliales</taxon>
        <taxon>Orbiliaceae</taxon>
        <taxon>Dactylellina</taxon>
    </lineage>
</organism>
<name>S8BCR9_DACHA</name>
<evidence type="ECO:0000313" key="3">
    <source>
        <dbReference type="EMBL" id="EPS37003.1"/>
    </source>
</evidence>
<sequence length="358" mass="40839">MALALLNLLETASGALIRELGMEIATKDIRFSWSQDSRNPERRYYWTVDEASDDDAKVEDVLFVRSLAFVAGEPDTWSESDCDRLQELIKCGTVHPCYSLDRNTDRAAAGSGSIQDDDDFSSREFQNTQTTSTSAKASTAAIQSGSDNGLRDATFAEILQELQECLKKIAAGSLDLVERRIESTHGTGHSEDWREMYHFLQDCTLEMKLIGEKLEQWADPDLNIQHDSTLELRALQRERRIQQYQEQIMGLQEKLYHKTAEVIGLTTDSRQHERAQTKKIRNLEPQVSVFQNRVKEFRENTEDAYIHGKALLDEWNALPDKTNAKTAGDIIGDLWHLLEILEEYGETIWPRAALERRG</sequence>
<protein>
    <submittedName>
        <fullName evidence="3">Uncharacterized protein</fullName>
    </submittedName>
</protein>
<accession>S8BCR9</accession>
<gene>
    <name evidence="3" type="ORF">H072_9413</name>
</gene>
<reference evidence="3 4" key="1">
    <citation type="journal article" date="2013" name="PLoS Genet.">
        <title>Genomic mechanisms accounting for the adaptation to parasitism in nematode-trapping fungi.</title>
        <authorList>
            <person name="Meerupati T."/>
            <person name="Andersson K.M."/>
            <person name="Friman E."/>
            <person name="Kumar D."/>
            <person name="Tunlid A."/>
            <person name="Ahren D."/>
        </authorList>
    </citation>
    <scope>NUCLEOTIDE SEQUENCE [LARGE SCALE GENOMIC DNA]</scope>
    <source>
        <strain evidence="3 4">CBS 200.50</strain>
    </source>
</reference>
<reference evidence="4" key="2">
    <citation type="submission" date="2013-04" db="EMBL/GenBank/DDBJ databases">
        <title>Genomic mechanisms accounting for the adaptation to parasitism in nematode-trapping fungi.</title>
        <authorList>
            <person name="Ahren D.G."/>
        </authorList>
    </citation>
    <scope>NUCLEOTIDE SEQUENCE [LARGE SCALE GENOMIC DNA]</scope>
    <source>
        <strain evidence="4">CBS 200.50</strain>
    </source>
</reference>
<evidence type="ECO:0000256" key="2">
    <source>
        <dbReference type="SAM" id="MobiDB-lite"/>
    </source>
</evidence>
<dbReference type="EMBL" id="AQGS01000803">
    <property type="protein sequence ID" value="EPS37003.1"/>
    <property type="molecule type" value="Genomic_DNA"/>
</dbReference>
<dbReference type="HOGENOM" id="CLU_773918_0_0_1"/>
<dbReference type="Proteomes" id="UP000015100">
    <property type="component" value="Unassembled WGS sequence"/>
</dbReference>
<dbReference type="AlphaFoldDB" id="S8BCR9"/>
<proteinExistence type="predicted"/>
<feature type="region of interest" description="Disordered" evidence="2">
    <location>
        <begin position="108"/>
        <end position="147"/>
    </location>
</feature>
<evidence type="ECO:0000313" key="4">
    <source>
        <dbReference type="Proteomes" id="UP000015100"/>
    </source>
</evidence>
<comment type="caution">
    <text evidence="3">The sequence shown here is derived from an EMBL/GenBank/DDBJ whole genome shotgun (WGS) entry which is preliminary data.</text>
</comment>
<keyword evidence="4" id="KW-1185">Reference proteome</keyword>